<dbReference type="InterPro" id="IPR004386">
    <property type="entry name" value="Toxin_YafQ-like"/>
</dbReference>
<sequence length="108" mass="12770">MTKFTIKTTNRFDRHLATLDKRLGLNFDEIMSVIEEIKVAKDILKEFGTLPQEYVYYLHRLEDEPWAGFMEFHVADDVLVVYADVTAKHEIRLVGIYNHERLRQGKLD</sequence>
<dbReference type="Proteomes" id="UP000530186">
    <property type="component" value="Unassembled WGS sequence"/>
</dbReference>
<dbReference type="AlphaFoldDB" id="A0A7V8MZ79"/>
<evidence type="ECO:0000313" key="1">
    <source>
        <dbReference type="EMBL" id="MBA0015783.1"/>
    </source>
</evidence>
<dbReference type="EMBL" id="JACBNY010000001">
    <property type="protein sequence ID" value="MBA0015783.1"/>
    <property type="molecule type" value="Genomic_DNA"/>
</dbReference>
<organism evidence="1 2">
    <name type="scientific">Pseudolactococcus laudensis</name>
    <dbReference type="NCBI Taxonomy" id="1494461"/>
    <lineage>
        <taxon>Bacteria</taxon>
        <taxon>Bacillati</taxon>
        <taxon>Bacillota</taxon>
        <taxon>Bacilli</taxon>
        <taxon>Lactobacillales</taxon>
        <taxon>Streptococcaceae</taxon>
        <taxon>Pseudolactococcus</taxon>
    </lineage>
</organism>
<dbReference type="Gene3D" id="3.30.2310.20">
    <property type="entry name" value="RelE-like"/>
    <property type="match status" value="1"/>
</dbReference>
<evidence type="ECO:0000313" key="2">
    <source>
        <dbReference type="Proteomes" id="UP000530186"/>
    </source>
</evidence>
<dbReference type="Pfam" id="PF15738">
    <property type="entry name" value="YafQ_toxin"/>
    <property type="match status" value="1"/>
</dbReference>
<protein>
    <submittedName>
        <fullName evidence="1">Type II toxin-antitoxin system YafQ family toxin</fullName>
    </submittedName>
</protein>
<name>A0A7V8MZ79_9LACT</name>
<reference evidence="1 2" key="1">
    <citation type="submission" date="2020-07" db="EMBL/GenBank/DDBJ databases">
        <authorList>
            <person name="Hilgarth M."/>
            <person name="Werum V."/>
            <person name="Vogel R.F."/>
        </authorList>
    </citation>
    <scope>NUCLEOTIDE SEQUENCE [LARGE SCALE GENOMIC DNA]</scope>
    <source>
        <strain evidence="1 2">DSM 28961</strain>
    </source>
</reference>
<accession>A0A7V8MZ79</accession>
<gene>
    <name evidence="1" type="ORF">HZR21_01240</name>
</gene>
<keyword evidence="2" id="KW-1185">Reference proteome</keyword>
<dbReference type="RefSeq" id="WP_180745700.1">
    <property type="nucleotide sequence ID" value="NZ_CBCRWQ010000005.1"/>
</dbReference>
<dbReference type="InterPro" id="IPR035093">
    <property type="entry name" value="RelE/ParE_toxin_dom_sf"/>
</dbReference>
<dbReference type="GeneID" id="303194130"/>
<comment type="caution">
    <text evidence="1">The sequence shown here is derived from an EMBL/GenBank/DDBJ whole genome shotgun (WGS) entry which is preliminary data.</text>
</comment>
<proteinExistence type="predicted"/>